<proteinExistence type="predicted"/>
<protein>
    <submittedName>
        <fullName evidence="5">CBS domain-containing protein</fullName>
    </submittedName>
</protein>
<dbReference type="Gene3D" id="3.10.580.10">
    <property type="entry name" value="CBS-domain"/>
    <property type="match status" value="1"/>
</dbReference>
<dbReference type="InterPro" id="IPR000644">
    <property type="entry name" value="CBS_dom"/>
</dbReference>
<keyword evidence="6" id="KW-1185">Reference proteome</keyword>
<evidence type="ECO:0000313" key="6">
    <source>
        <dbReference type="Proteomes" id="UP000675409"/>
    </source>
</evidence>
<dbReference type="Proteomes" id="UP000675409">
    <property type="component" value="Unassembled WGS sequence"/>
</dbReference>
<dbReference type="SMART" id="SM00116">
    <property type="entry name" value="CBS"/>
    <property type="match status" value="2"/>
</dbReference>
<accession>A0ABS1LLB0</accession>
<dbReference type="InterPro" id="IPR046342">
    <property type="entry name" value="CBS_dom_sf"/>
</dbReference>
<gene>
    <name evidence="5" type="ORF">HGK34_11825</name>
</gene>
<feature type="region of interest" description="Disordered" evidence="3">
    <location>
        <begin position="128"/>
        <end position="154"/>
    </location>
</feature>
<sequence length="154" mass="16618">MGTTVRQLMSRQVEVVEPDTTCLAVWEYLTRSGSGLVAVVDDLGRVHGVVSQSDIALAWLAHSKDLLRMTVLSILTGRLRPRVSVDTSVSRAARIMLDSQRDALPVLDTDGALIGVVTHRDILGVVAREADPTRETEDDTDPAPVSNGSPHPAR</sequence>
<evidence type="ECO:0000256" key="3">
    <source>
        <dbReference type="SAM" id="MobiDB-lite"/>
    </source>
</evidence>
<feature type="domain" description="CBS" evidence="4">
    <location>
        <begin position="9"/>
        <end position="66"/>
    </location>
</feature>
<reference evidence="5 6" key="1">
    <citation type="journal article" date="2021" name="Arch. Microbiol.">
        <title>Myceligenerans indicum sp. nov., an actinobacterium isolated from mangrove sediment of Sundarbans, India.</title>
        <authorList>
            <person name="Asha K."/>
            <person name="Bhadury P."/>
        </authorList>
    </citation>
    <scope>NUCLEOTIDE SEQUENCE [LARGE SCALE GENOMIC DNA]</scope>
    <source>
        <strain evidence="5 6">I2</strain>
    </source>
</reference>
<comment type="caution">
    <text evidence="5">The sequence shown here is derived from an EMBL/GenBank/DDBJ whole genome shotgun (WGS) entry which is preliminary data.</text>
</comment>
<dbReference type="SUPFAM" id="SSF54631">
    <property type="entry name" value="CBS-domain pair"/>
    <property type="match status" value="1"/>
</dbReference>
<dbReference type="EMBL" id="JABBYC010000019">
    <property type="protein sequence ID" value="MBL0886958.1"/>
    <property type="molecule type" value="Genomic_DNA"/>
</dbReference>
<dbReference type="Pfam" id="PF00571">
    <property type="entry name" value="CBS"/>
    <property type="match status" value="2"/>
</dbReference>
<dbReference type="PANTHER" id="PTHR43080">
    <property type="entry name" value="CBS DOMAIN-CONTAINING PROTEIN CBSX3, MITOCHONDRIAL"/>
    <property type="match status" value="1"/>
</dbReference>
<dbReference type="CDD" id="cd02205">
    <property type="entry name" value="CBS_pair_SF"/>
    <property type="match status" value="1"/>
</dbReference>
<organism evidence="5 6">
    <name type="scientific">Myceligenerans indicum</name>
    <dbReference type="NCBI Taxonomy" id="2593663"/>
    <lineage>
        <taxon>Bacteria</taxon>
        <taxon>Bacillati</taxon>
        <taxon>Actinomycetota</taxon>
        <taxon>Actinomycetes</taxon>
        <taxon>Micrococcales</taxon>
        <taxon>Promicromonosporaceae</taxon>
        <taxon>Myceligenerans</taxon>
    </lineage>
</organism>
<evidence type="ECO:0000259" key="4">
    <source>
        <dbReference type="PROSITE" id="PS51371"/>
    </source>
</evidence>
<dbReference type="PANTHER" id="PTHR43080:SF2">
    <property type="entry name" value="CBS DOMAIN-CONTAINING PROTEIN"/>
    <property type="match status" value="1"/>
</dbReference>
<dbReference type="RefSeq" id="WP_201847455.1">
    <property type="nucleotide sequence ID" value="NZ_JABBYC010000019.1"/>
</dbReference>
<evidence type="ECO:0000313" key="5">
    <source>
        <dbReference type="EMBL" id="MBL0886958.1"/>
    </source>
</evidence>
<evidence type="ECO:0000256" key="1">
    <source>
        <dbReference type="ARBA" id="ARBA00023122"/>
    </source>
</evidence>
<keyword evidence="1 2" id="KW-0129">CBS domain</keyword>
<dbReference type="PROSITE" id="PS51371">
    <property type="entry name" value="CBS"/>
    <property type="match status" value="2"/>
</dbReference>
<name>A0ABS1LLB0_9MICO</name>
<evidence type="ECO:0000256" key="2">
    <source>
        <dbReference type="PROSITE-ProRule" id="PRU00703"/>
    </source>
</evidence>
<feature type="domain" description="CBS" evidence="4">
    <location>
        <begin position="74"/>
        <end position="133"/>
    </location>
</feature>
<dbReference type="InterPro" id="IPR051257">
    <property type="entry name" value="Diverse_CBS-Domain"/>
</dbReference>